<accession>E4UPM6</accession>
<reference evidence="4" key="1">
    <citation type="journal article" date="2012" name="MBio">
        <title>Comparative genome analysis of Trichophyton rubrum and related dermatophytes reveals candidate genes involved in infection.</title>
        <authorList>
            <person name="Martinez D.A."/>
            <person name="Oliver B.G."/>
            <person name="Graeser Y."/>
            <person name="Goldberg J.M."/>
            <person name="Li W."/>
            <person name="Martinez-Rossi N.M."/>
            <person name="Monod M."/>
            <person name="Shelest E."/>
            <person name="Barton R.C."/>
            <person name="Birch E."/>
            <person name="Brakhage A.A."/>
            <person name="Chen Z."/>
            <person name="Gurr S.J."/>
            <person name="Heiman D."/>
            <person name="Heitman J."/>
            <person name="Kosti I."/>
            <person name="Rossi A."/>
            <person name="Saif S."/>
            <person name="Samalova M."/>
            <person name="Saunders C.W."/>
            <person name="Shea T."/>
            <person name="Summerbell R.C."/>
            <person name="Xu J."/>
            <person name="Young S."/>
            <person name="Zeng Q."/>
            <person name="Birren B.W."/>
            <person name="Cuomo C.A."/>
            <person name="White T.C."/>
        </authorList>
    </citation>
    <scope>NUCLEOTIDE SEQUENCE [LARGE SCALE GENOMIC DNA]</scope>
    <source>
        <strain evidence="4">ATCC MYA-4604 / CBS 118893</strain>
    </source>
</reference>
<dbReference type="AlphaFoldDB" id="E4UPM6"/>
<evidence type="ECO:0000313" key="4">
    <source>
        <dbReference type="Proteomes" id="UP000002669"/>
    </source>
</evidence>
<dbReference type="OrthoDB" id="10596678at2759"/>
<dbReference type="HOGENOM" id="CLU_1137764_0_0_1"/>
<feature type="compositionally biased region" description="Polar residues" evidence="1">
    <location>
        <begin position="144"/>
        <end position="161"/>
    </location>
</feature>
<dbReference type="Proteomes" id="UP000002669">
    <property type="component" value="Unassembled WGS sequence"/>
</dbReference>
<feature type="region of interest" description="Disordered" evidence="1">
    <location>
        <begin position="140"/>
        <end position="164"/>
    </location>
</feature>
<sequence>MNDSLLTKSSESQYEQRRKYQNRLAQQRYRERHRPKKTPTTTPSQPCEHNPVSCNTQIEQDGHRQLGNNGQNPVAHGRDSQGTERETHPQRLQPEMTQSYSHDMFWQASCSNLTQGLQPALFDIPLPSPGRHLPDFSFNPGRDNGNNLHETQPSTPVSCTQRSDEQTKTAIAILRRQKQHLGAQTDQLLSQLVDLYQLGVSLDIFPFDSELEDIFIMLKSKFGLLQQTLEASPRIPCITHSHGD</sequence>
<dbReference type="PROSITE" id="PS00036">
    <property type="entry name" value="BZIP_BASIC"/>
    <property type="match status" value="1"/>
</dbReference>
<feature type="region of interest" description="Disordered" evidence="1">
    <location>
        <begin position="1"/>
        <end position="90"/>
    </location>
</feature>
<evidence type="ECO:0000256" key="1">
    <source>
        <dbReference type="SAM" id="MobiDB-lite"/>
    </source>
</evidence>
<gene>
    <name evidence="3" type="ORF">MGYG_02076</name>
</gene>
<proteinExistence type="predicted"/>
<keyword evidence="4" id="KW-1185">Reference proteome</keyword>
<dbReference type="VEuPathDB" id="FungiDB:MGYG_02076"/>
<dbReference type="RefSeq" id="XP_003174546.1">
    <property type="nucleotide sequence ID" value="XM_003174498.1"/>
</dbReference>
<dbReference type="GO" id="GO:0003700">
    <property type="term" value="F:DNA-binding transcription factor activity"/>
    <property type="evidence" value="ECO:0007669"/>
    <property type="project" value="InterPro"/>
</dbReference>
<evidence type="ECO:0000259" key="2">
    <source>
        <dbReference type="PROSITE" id="PS00036"/>
    </source>
</evidence>
<organism evidence="4">
    <name type="scientific">Arthroderma gypseum (strain ATCC MYA-4604 / CBS 118893)</name>
    <name type="common">Microsporum gypseum</name>
    <dbReference type="NCBI Taxonomy" id="535722"/>
    <lineage>
        <taxon>Eukaryota</taxon>
        <taxon>Fungi</taxon>
        <taxon>Dikarya</taxon>
        <taxon>Ascomycota</taxon>
        <taxon>Pezizomycotina</taxon>
        <taxon>Eurotiomycetes</taxon>
        <taxon>Eurotiomycetidae</taxon>
        <taxon>Onygenales</taxon>
        <taxon>Arthrodermataceae</taxon>
        <taxon>Nannizzia</taxon>
    </lineage>
</organism>
<name>E4UPM6_ARTGP</name>
<evidence type="ECO:0000313" key="3">
    <source>
        <dbReference type="EMBL" id="EFQ99063.1"/>
    </source>
</evidence>
<dbReference type="EMBL" id="DS989823">
    <property type="protein sequence ID" value="EFQ99063.1"/>
    <property type="molecule type" value="Genomic_DNA"/>
</dbReference>
<dbReference type="InterPro" id="IPR004827">
    <property type="entry name" value="bZIP"/>
</dbReference>
<protein>
    <recommendedName>
        <fullName evidence="2">BZIP domain-containing protein</fullName>
    </recommendedName>
</protein>
<dbReference type="GeneID" id="10029842"/>
<dbReference type="InParanoid" id="E4UPM6"/>
<feature type="domain" description="BZIP" evidence="2">
    <location>
        <begin position="17"/>
        <end position="32"/>
    </location>
</feature>
<feature type="compositionally biased region" description="Polar residues" evidence="1">
    <location>
        <begin position="44"/>
        <end position="59"/>
    </location>
</feature>
<feature type="compositionally biased region" description="Basic and acidic residues" evidence="1">
    <location>
        <begin position="76"/>
        <end position="89"/>
    </location>
</feature>
<feature type="compositionally biased region" description="Polar residues" evidence="1">
    <location>
        <begin position="1"/>
        <end position="13"/>
    </location>
</feature>